<keyword evidence="3" id="KW-0820">tRNA-binding</keyword>
<dbReference type="InterPro" id="IPR003593">
    <property type="entry name" value="AAA+_ATPase"/>
</dbReference>
<dbReference type="InterPro" id="IPR003439">
    <property type="entry name" value="ABC_transporter-like_ATP-bd"/>
</dbReference>
<comment type="caution">
    <text evidence="13">The sequence shown here is derived from an EMBL/GenBank/DDBJ whole genome shotgun (WGS) entry which is preliminary data.</text>
</comment>
<evidence type="ECO:0000313" key="13">
    <source>
        <dbReference type="EMBL" id="KKN46684.1"/>
    </source>
</evidence>
<dbReference type="SUPFAM" id="SSF52540">
    <property type="entry name" value="P-loop containing nucleoside triphosphate hydrolases"/>
    <property type="match status" value="2"/>
</dbReference>
<dbReference type="NCBIfam" id="NF008775">
    <property type="entry name" value="PRK11819.1"/>
    <property type="match status" value="1"/>
</dbReference>
<dbReference type="GO" id="GO:0019843">
    <property type="term" value="F:rRNA binding"/>
    <property type="evidence" value="ECO:0007669"/>
    <property type="project" value="UniProtKB-KW"/>
</dbReference>
<evidence type="ECO:0000256" key="2">
    <source>
        <dbReference type="ARBA" id="ARBA00022490"/>
    </source>
</evidence>
<dbReference type="GO" id="GO:0045900">
    <property type="term" value="P:negative regulation of translational elongation"/>
    <property type="evidence" value="ECO:0007669"/>
    <property type="project" value="InterPro"/>
</dbReference>
<dbReference type="AlphaFoldDB" id="A0A0F9QW59"/>
<feature type="domain" description="ABC transporter" evidence="12">
    <location>
        <begin position="324"/>
        <end position="549"/>
    </location>
</feature>
<proteinExistence type="inferred from homology"/>
<organism evidence="13">
    <name type="scientific">marine sediment metagenome</name>
    <dbReference type="NCBI Taxonomy" id="412755"/>
    <lineage>
        <taxon>unclassified sequences</taxon>
        <taxon>metagenomes</taxon>
        <taxon>ecological metagenomes</taxon>
    </lineage>
</organism>
<reference evidence="13" key="1">
    <citation type="journal article" date="2015" name="Nature">
        <title>Complex archaea that bridge the gap between prokaryotes and eukaryotes.</title>
        <authorList>
            <person name="Spang A."/>
            <person name="Saw J.H."/>
            <person name="Jorgensen S.L."/>
            <person name="Zaremba-Niedzwiedzka K."/>
            <person name="Martijn J."/>
            <person name="Lind A.E."/>
            <person name="van Eijk R."/>
            <person name="Schleper C."/>
            <person name="Guy L."/>
            <person name="Ettema T.J."/>
        </authorList>
    </citation>
    <scope>NUCLEOTIDE SEQUENCE</scope>
</reference>
<evidence type="ECO:0000256" key="6">
    <source>
        <dbReference type="ARBA" id="ARBA00022741"/>
    </source>
</evidence>
<evidence type="ECO:0000256" key="5">
    <source>
        <dbReference type="ARBA" id="ARBA00022737"/>
    </source>
</evidence>
<evidence type="ECO:0000256" key="1">
    <source>
        <dbReference type="ARBA" id="ARBA00005868"/>
    </source>
</evidence>
<keyword evidence="4" id="KW-0699">rRNA-binding</keyword>
<dbReference type="FunFam" id="3.40.50.300:FF:000183">
    <property type="entry name" value="ABC transporter ATP-binding protein yjjK"/>
    <property type="match status" value="1"/>
</dbReference>
<dbReference type="PROSITE" id="PS50893">
    <property type="entry name" value="ABC_TRANSPORTER_2"/>
    <property type="match status" value="2"/>
</dbReference>
<dbReference type="PANTHER" id="PTHR43858">
    <property type="entry name" value="ENERGY-DEPENDENT TRANSLATIONAL THROTTLE PROTEIN ETTA"/>
    <property type="match status" value="1"/>
</dbReference>
<evidence type="ECO:0000256" key="3">
    <source>
        <dbReference type="ARBA" id="ARBA00022555"/>
    </source>
</evidence>
<evidence type="ECO:0000256" key="11">
    <source>
        <dbReference type="ARBA" id="ARBA00022917"/>
    </source>
</evidence>
<keyword evidence="11" id="KW-0648">Protein biosynthesis</keyword>
<dbReference type="HAMAP" id="MF_00847">
    <property type="entry name" value="EttA"/>
    <property type="match status" value="1"/>
</dbReference>
<sequence length="552" mass="61692">MAQYVYSMDRLGKIVPPKREILKDISLSFFPGAKIGVLGLNGSGKSSLLRIMAGIDKDYIGEARPMPGINVGYLPQEPELDDNKTVREVVEESVADVKQALNDLDAIYAAYAEPDADFDELAKQQAKLENLIQAKDGHNLDNALERAADALRLPPWDASVSVLSGGERRRVALCRLLLDHPDMLLLDEPTNHLDAESIAWIERFLQEYPGTVVAITHDRYFLDNAAGWILELDRGRGIPYEGNYSSWLEQKDQRLAQEAKEEASHQKAIKAELEWVRQGAKGRQTKSKARMKSFEEMNSKEFQKRNETQEIYIPPGPRLGDKVIELNNVTKSYGEKLLFEDLSLSIPAGAIVGIVGPNGAGKSTLFRMIAGEEQPDSGSIDIGSTVELAYVNQARELEGNRTVFEEISDGADMITVGNYQTPSRAYCGRFNFKGSDQQKYVKDLSGGERNRLHMAKLLKAGGNVLLLDEPTNDLDVETLRALEEAILAFPGSAVVISHDRWFLDRICTHIIAYEGDSSVVFFEGNYAEYAEDYAKRFGKDHQPERIKYRRIS</sequence>
<dbReference type="Gene3D" id="3.40.50.300">
    <property type="entry name" value="P-loop containing nucleotide triphosphate hydrolases"/>
    <property type="match status" value="2"/>
</dbReference>
<dbReference type="PANTHER" id="PTHR43858:SF1">
    <property type="entry name" value="ABC TRANSPORTER-RELATED PROTEIN"/>
    <property type="match status" value="1"/>
</dbReference>
<dbReference type="Pfam" id="PF00005">
    <property type="entry name" value="ABC_tran"/>
    <property type="match status" value="2"/>
</dbReference>
<dbReference type="PROSITE" id="PS00211">
    <property type="entry name" value="ABC_TRANSPORTER_1"/>
    <property type="match status" value="1"/>
</dbReference>
<keyword evidence="6" id="KW-0547">Nucleotide-binding</keyword>
<dbReference type="GO" id="GO:0006412">
    <property type="term" value="P:translation"/>
    <property type="evidence" value="ECO:0007669"/>
    <property type="project" value="UniProtKB-KW"/>
</dbReference>
<accession>A0A0F9QW59</accession>
<keyword evidence="2" id="KW-0963">Cytoplasm</keyword>
<name>A0A0F9QW59_9ZZZZ</name>
<comment type="similarity">
    <text evidence="1">Belongs to the ABC transporter superfamily. ABCF family. Translational throttle EttA subfamily.</text>
</comment>
<dbReference type="GO" id="GO:0000049">
    <property type="term" value="F:tRNA binding"/>
    <property type="evidence" value="ECO:0007669"/>
    <property type="project" value="UniProtKB-KW"/>
</dbReference>
<keyword evidence="10" id="KW-0694">RNA-binding</keyword>
<evidence type="ECO:0000256" key="8">
    <source>
        <dbReference type="ARBA" id="ARBA00022840"/>
    </source>
</evidence>
<feature type="domain" description="ABC transporter" evidence="12">
    <location>
        <begin position="6"/>
        <end position="259"/>
    </location>
</feature>
<dbReference type="InterPro" id="IPR027417">
    <property type="entry name" value="P-loop_NTPase"/>
</dbReference>
<evidence type="ECO:0000259" key="12">
    <source>
        <dbReference type="PROSITE" id="PS50893"/>
    </source>
</evidence>
<keyword evidence="9" id="KW-0810">Translation regulation</keyword>
<evidence type="ECO:0000256" key="4">
    <source>
        <dbReference type="ARBA" id="ARBA00022730"/>
    </source>
</evidence>
<gene>
    <name evidence="13" type="ORF">LCGC14_0670490</name>
</gene>
<dbReference type="GO" id="GO:0016887">
    <property type="term" value="F:ATP hydrolysis activity"/>
    <property type="evidence" value="ECO:0007669"/>
    <property type="project" value="InterPro"/>
</dbReference>
<keyword evidence="5" id="KW-0677">Repeat</keyword>
<keyword evidence="8" id="KW-0067">ATP-binding</keyword>
<dbReference type="NCBIfam" id="TIGR03719">
    <property type="entry name" value="ABC_ABC_ChvD"/>
    <property type="match status" value="1"/>
</dbReference>
<keyword evidence="7" id="KW-0378">Hydrolase</keyword>
<dbReference type="InterPro" id="IPR032781">
    <property type="entry name" value="ABC_tran_Xtn"/>
</dbReference>
<dbReference type="InterPro" id="IPR022374">
    <property type="entry name" value="EttA"/>
</dbReference>
<dbReference type="FunFam" id="3.40.50.300:FF:000011">
    <property type="entry name" value="Putative ABC transporter ATP-binding component"/>
    <property type="match status" value="1"/>
</dbReference>
<dbReference type="EMBL" id="LAZR01001317">
    <property type="protein sequence ID" value="KKN46684.1"/>
    <property type="molecule type" value="Genomic_DNA"/>
</dbReference>
<dbReference type="CDD" id="cd03221">
    <property type="entry name" value="ABCF_EF-3"/>
    <property type="match status" value="2"/>
</dbReference>
<evidence type="ECO:0000256" key="9">
    <source>
        <dbReference type="ARBA" id="ARBA00022845"/>
    </source>
</evidence>
<dbReference type="InterPro" id="IPR017871">
    <property type="entry name" value="ABC_transporter-like_CS"/>
</dbReference>
<evidence type="ECO:0000256" key="10">
    <source>
        <dbReference type="ARBA" id="ARBA00022884"/>
    </source>
</evidence>
<dbReference type="GO" id="GO:0005524">
    <property type="term" value="F:ATP binding"/>
    <property type="evidence" value="ECO:0007669"/>
    <property type="project" value="UniProtKB-KW"/>
</dbReference>
<dbReference type="SMART" id="SM00382">
    <property type="entry name" value="AAA"/>
    <property type="match status" value="2"/>
</dbReference>
<dbReference type="Pfam" id="PF12848">
    <property type="entry name" value="ABC_tran_Xtn"/>
    <property type="match status" value="1"/>
</dbReference>
<protein>
    <recommendedName>
        <fullName evidence="12">ABC transporter domain-containing protein</fullName>
    </recommendedName>
</protein>
<evidence type="ECO:0000256" key="7">
    <source>
        <dbReference type="ARBA" id="ARBA00022801"/>
    </source>
</evidence>